<feature type="binding site" description="in dimeric form" evidence="19">
    <location>
        <position position="242"/>
    </location>
    <ligand>
        <name>Ca(2+)</name>
        <dbReference type="ChEBI" id="CHEBI:29108"/>
        <label>1</label>
    </ligand>
</feature>
<accession>A0A0N9W333</accession>
<keyword evidence="14 20" id="KW-0442">Lipid degradation</keyword>
<evidence type="ECO:0000256" key="18">
    <source>
        <dbReference type="PIRSR" id="PIRSR603187-1"/>
    </source>
</evidence>
<dbReference type="PRINTS" id="PR01486">
    <property type="entry name" value="PHPHLIPASEA1"/>
</dbReference>
<feature type="active site" description="Nucleophile" evidence="18">
    <location>
        <position position="234"/>
    </location>
</feature>
<keyword evidence="15 20" id="KW-0443">Lipid metabolism</keyword>
<name>A0A0N9W333_9GAMM</name>
<protein>
    <recommendedName>
        <fullName evidence="7 20">Phospholipase A1</fullName>
        <ecNumber evidence="5 20">3.1.1.32</ecNumber>
        <ecNumber evidence="6 20">3.1.1.4</ecNumber>
    </recommendedName>
    <alternativeName>
        <fullName evidence="20">Phosphatidylcholine 1-acylhydrolase</fullName>
    </alternativeName>
</protein>
<comment type="subcellular location">
    <subcellularLocation>
        <location evidence="20">Cell outer membrane</location>
        <topology evidence="20">Multi-pass membrane protein</topology>
    </subcellularLocation>
    <text evidence="20">One of the very few enzymes located there.</text>
</comment>
<dbReference type="RefSeq" id="WP_054581933.1">
    <property type="nucleotide sequence ID" value="NZ_CP012808.1"/>
</dbReference>
<comment type="function">
    <text evidence="20">Hydrolysis of phosphatidylcholine with phospholipase A2 (EC 3.1.1.4) and phospholipase A1 (EC 3.1.1.32) activities.</text>
</comment>
<dbReference type="Proteomes" id="UP000064939">
    <property type="component" value="Chromosome"/>
</dbReference>
<dbReference type="KEGG" id="aei:AOY20_11165"/>
<feature type="chain" id="PRO_5019621590" description="Phospholipase A1" evidence="20">
    <location>
        <begin position="26"/>
        <end position="365"/>
    </location>
</feature>
<dbReference type="SUPFAM" id="SSF56931">
    <property type="entry name" value="Outer membrane phospholipase A (OMPLA)"/>
    <property type="match status" value="1"/>
</dbReference>
<evidence type="ECO:0000256" key="8">
    <source>
        <dbReference type="ARBA" id="ARBA00022452"/>
    </source>
</evidence>
<evidence type="ECO:0000313" key="21">
    <source>
        <dbReference type="EMBL" id="ALH96045.1"/>
    </source>
</evidence>
<keyword evidence="16" id="KW-0472">Membrane</keyword>
<keyword evidence="12 20" id="KW-0378">Hydrolase</keyword>
<comment type="catalytic activity">
    <reaction evidence="1 20">
        <text>a 1,2-diacyl-sn-glycero-3-phosphocholine + H2O = a 2-acyl-sn-glycero-3-phosphocholine + a fatty acid + H(+)</text>
        <dbReference type="Rhea" id="RHEA:18689"/>
        <dbReference type="ChEBI" id="CHEBI:15377"/>
        <dbReference type="ChEBI" id="CHEBI:15378"/>
        <dbReference type="ChEBI" id="CHEBI:28868"/>
        <dbReference type="ChEBI" id="CHEBI:57643"/>
        <dbReference type="ChEBI" id="CHEBI:57875"/>
        <dbReference type="EC" id="3.1.1.32"/>
    </reaction>
</comment>
<keyword evidence="8" id="KW-1134">Transmembrane beta strand</keyword>
<dbReference type="Pfam" id="PF02253">
    <property type="entry name" value="PLA1"/>
    <property type="match status" value="1"/>
</dbReference>
<dbReference type="GO" id="GO:0008970">
    <property type="term" value="F:phospholipase A1 activity"/>
    <property type="evidence" value="ECO:0007669"/>
    <property type="project" value="UniProtKB-EC"/>
</dbReference>
<evidence type="ECO:0000256" key="15">
    <source>
        <dbReference type="ARBA" id="ARBA00023098"/>
    </source>
</evidence>
<keyword evidence="17 20" id="KW-0998">Cell outer membrane</keyword>
<keyword evidence="11 20" id="KW-0732">Signal</keyword>
<dbReference type="AlphaFoldDB" id="A0A0N9W333"/>
<sequence>MMFKSYKHTIPLLCATVLYCSIAQAQENVAVQNAEACAEVVSNAERLVCYDKVFKSNNTAVESLEVFAQSQSNTQQEPAMQVKSDVMVPKPSTTSLLDQRWELTEETKKGVWHISPYQPVYVLPVFWTTKKNELPSSPNPRNTVSIDEKNDLNSMESKFQISMKTKALENIFGDNGDLWLGYTQSSHWQVYNSEDSRPFRATNYEPEASLMFRTNYNILGLNGRLLGVGFNHQSNGSADPYSRSWNRVIFNLGFEQDNFVLMVRPWFRIPEKNRDDDNPDIIDYMGRGDITAFYKWRDQEFSLMLRHNLKTGSDAHGAAQFDWAFPISGRLRGHVQIFDGYGESLIDYNHRATYFGLGVSLINWY</sequence>
<dbReference type="InterPro" id="IPR003187">
    <property type="entry name" value="PLipase_A1"/>
</dbReference>
<feature type="signal peptide" evidence="20">
    <location>
        <begin position="1"/>
        <end position="25"/>
    </location>
</feature>
<dbReference type="Gene3D" id="2.40.230.10">
    <property type="entry name" value="Phospholipase A1"/>
    <property type="match status" value="1"/>
</dbReference>
<evidence type="ECO:0000256" key="9">
    <source>
        <dbReference type="ARBA" id="ARBA00022692"/>
    </source>
</evidence>
<evidence type="ECO:0000256" key="4">
    <source>
        <dbReference type="ARBA" id="ARBA00011702"/>
    </source>
</evidence>
<dbReference type="GO" id="GO:0009279">
    <property type="term" value="C:cell outer membrane"/>
    <property type="evidence" value="ECO:0007669"/>
    <property type="project" value="UniProtKB-SubCell"/>
</dbReference>
<dbReference type="InterPro" id="IPR036541">
    <property type="entry name" value="PLipase_A1_sf"/>
</dbReference>
<evidence type="ECO:0000256" key="12">
    <source>
        <dbReference type="ARBA" id="ARBA00022801"/>
    </source>
</evidence>
<reference evidence="21 22" key="1">
    <citation type="journal article" date="2015" name="Int. J. Syst. Evol. Microbiol.">
        <title>Acinetobacter equi sp. nov. isolated from horse faeces.</title>
        <authorList>
            <person name="Poppel M.T."/>
            <person name="Skiebe E."/>
            <person name="Laue M."/>
            <person name="Bergmann H."/>
            <person name="Ebersberger I."/>
            <person name="Garn T."/>
            <person name="Fruth A."/>
            <person name="Baumgardt S."/>
            <person name="Busse H.J."/>
            <person name="Wilharm G."/>
        </authorList>
    </citation>
    <scope>NUCLEOTIDE SEQUENCE [LARGE SCALE GENOMIC DNA]</scope>
    <source>
        <strain evidence="21 22">114</strain>
    </source>
</reference>
<dbReference type="PANTHER" id="PTHR40457:SF1">
    <property type="entry name" value="PHOSPHOLIPASE A1"/>
    <property type="match status" value="1"/>
</dbReference>
<dbReference type="GO" id="GO:0004623">
    <property type="term" value="F:phospholipase A2 activity"/>
    <property type="evidence" value="ECO:0007669"/>
    <property type="project" value="UniProtKB-EC"/>
</dbReference>
<evidence type="ECO:0000256" key="17">
    <source>
        <dbReference type="ARBA" id="ARBA00023237"/>
    </source>
</evidence>
<keyword evidence="13 19" id="KW-0106">Calcium</keyword>
<dbReference type="GO" id="GO:0005509">
    <property type="term" value="F:calcium ion binding"/>
    <property type="evidence" value="ECO:0007669"/>
    <property type="project" value="TreeGrafter"/>
</dbReference>
<feature type="binding site" description="in dimeric form" evidence="19">
    <location>
        <position position="277"/>
    </location>
    <ligand>
        <name>Ca(2+)</name>
        <dbReference type="ChEBI" id="CHEBI:29108"/>
        <label>1</label>
    </ligand>
</feature>
<evidence type="ECO:0000256" key="2">
    <source>
        <dbReference type="ARBA" id="ARBA00001604"/>
    </source>
</evidence>
<evidence type="ECO:0000256" key="3">
    <source>
        <dbReference type="ARBA" id="ARBA00010525"/>
    </source>
</evidence>
<dbReference type="EMBL" id="CP012808">
    <property type="protein sequence ID" value="ALH96045.1"/>
    <property type="molecule type" value="Genomic_DNA"/>
</dbReference>
<evidence type="ECO:0000256" key="20">
    <source>
        <dbReference type="RuleBase" id="RU366027"/>
    </source>
</evidence>
<evidence type="ECO:0000256" key="1">
    <source>
        <dbReference type="ARBA" id="ARBA00000111"/>
    </source>
</evidence>
<dbReference type="STRING" id="1324350.AOY20_11165"/>
<evidence type="ECO:0000256" key="19">
    <source>
        <dbReference type="PIRSR" id="PIRSR603187-2"/>
    </source>
</evidence>
<evidence type="ECO:0000256" key="7">
    <source>
        <dbReference type="ARBA" id="ARBA00021726"/>
    </source>
</evidence>
<evidence type="ECO:0000256" key="5">
    <source>
        <dbReference type="ARBA" id="ARBA00013179"/>
    </source>
</evidence>
<keyword evidence="9" id="KW-0812">Transmembrane</keyword>
<comment type="subunit">
    <text evidence="4 20">Homodimer; dimerization is reversible, and the dimeric form is the active one.</text>
</comment>
<dbReference type="CDD" id="cd00541">
    <property type="entry name" value="OMPLA"/>
    <property type="match status" value="1"/>
</dbReference>
<dbReference type="EC" id="3.1.1.4" evidence="6 20"/>
<feature type="active site" description="Proton acceptor" evidence="18">
    <location>
        <position position="232"/>
    </location>
</feature>
<evidence type="ECO:0000256" key="6">
    <source>
        <dbReference type="ARBA" id="ARBA00013278"/>
    </source>
</evidence>
<evidence type="ECO:0000256" key="11">
    <source>
        <dbReference type="ARBA" id="ARBA00022729"/>
    </source>
</evidence>
<evidence type="ECO:0000313" key="22">
    <source>
        <dbReference type="Proteomes" id="UP000064939"/>
    </source>
</evidence>
<proteinExistence type="inferred from homology"/>
<evidence type="ECO:0000256" key="10">
    <source>
        <dbReference type="ARBA" id="ARBA00022723"/>
    </source>
</evidence>
<gene>
    <name evidence="21" type="ORF">AOY20_11165</name>
</gene>
<keyword evidence="22" id="KW-1185">Reference proteome</keyword>
<evidence type="ECO:0000256" key="13">
    <source>
        <dbReference type="ARBA" id="ARBA00022837"/>
    </source>
</evidence>
<keyword evidence="10 19" id="KW-0479">Metal-binding</keyword>
<dbReference type="EC" id="3.1.1.32" evidence="5 20"/>
<evidence type="ECO:0000256" key="16">
    <source>
        <dbReference type="ARBA" id="ARBA00023136"/>
    </source>
</evidence>
<evidence type="ECO:0000256" key="14">
    <source>
        <dbReference type="ARBA" id="ARBA00022963"/>
    </source>
</evidence>
<organism evidence="21 22">
    <name type="scientific">Acinetobacter equi</name>
    <dbReference type="NCBI Taxonomy" id="1324350"/>
    <lineage>
        <taxon>Bacteria</taxon>
        <taxon>Pseudomonadati</taxon>
        <taxon>Pseudomonadota</taxon>
        <taxon>Gammaproteobacteria</taxon>
        <taxon>Moraxellales</taxon>
        <taxon>Moraxellaceae</taxon>
        <taxon>Acinetobacter</taxon>
    </lineage>
</organism>
<dbReference type="GO" id="GO:0016042">
    <property type="term" value="P:lipid catabolic process"/>
    <property type="evidence" value="ECO:0007669"/>
    <property type="project" value="UniProtKB-KW"/>
</dbReference>
<comment type="similarity">
    <text evidence="3 20">Belongs to the phospholipase A1 family.</text>
</comment>
<comment type="cofactor">
    <cofactor evidence="20">
        <name>Ca(2+)</name>
        <dbReference type="ChEBI" id="CHEBI:29108"/>
    </cofactor>
    <text evidence="20">Binds 1 Ca(2+) ion per monomer. In the dimeric form the Ca(2+) is bound by different amino acids with binding of each Ca(2+) shared with ligands coming from each monomer. The Ca(2+) ion may have a role in catalysis.</text>
</comment>
<comment type="catalytic activity">
    <reaction evidence="2 20">
        <text>a 1,2-diacyl-sn-glycero-3-phosphocholine + H2O = a 1-acyl-sn-glycero-3-phosphocholine + a fatty acid + H(+)</text>
        <dbReference type="Rhea" id="RHEA:15801"/>
        <dbReference type="ChEBI" id="CHEBI:15377"/>
        <dbReference type="ChEBI" id="CHEBI:15378"/>
        <dbReference type="ChEBI" id="CHEBI:28868"/>
        <dbReference type="ChEBI" id="CHEBI:57643"/>
        <dbReference type="ChEBI" id="CHEBI:58168"/>
        <dbReference type="EC" id="3.1.1.4"/>
    </reaction>
</comment>
<dbReference type="PANTHER" id="PTHR40457">
    <property type="entry name" value="PHOSPHOLIPASE A1"/>
    <property type="match status" value="1"/>
</dbReference>
<feature type="binding site" description="in dimeric form" evidence="19">
    <location>
        <position position="196"/>
    </location>
    <ligand>
        <name>Ca(2+)</name>
        <dbReference type="ChEBI" id="CHEBI:29108"/>
        <label>1</label>
    </ligand>
</feature>